<protein>
    <submittedName>
        <fullName evidence="2">Outer membrane protein assembly factor BamB</fullName>
    </submittedName>
</protein>
<dbReference type="PANTHER" id="PTHR34512">
    <property type="entry name" value="CELL SURFACE PROTEIN"/>
    <property type="match status" value="1"/>
</dbReference>
<organism evidence="2 3">
    <name type="scientific">Phytomonospora endophytica</name>
    <dbReference type="NCBI Taxonomy" id="714109"/>
    <lineage>
        <taxon>Bacteria</taxon>
        <taxon>Bacillati</taxon>
        <taxon>Actinomycetota</taxon>
        <taxon>Actinomycetes</taxon>
        <taxon>Micromonosporales</taxon>
        <taxon>Micromonosporaceae</taxon>
        <taxon>Phytomonospora</taxon>
    </lineage>
</organism>
<dbReference type="EMBL" id="JACHGT010000004">
    <property type="protein sequence ID" value="MBB6034536.1"/>
    <property type="molecule type" value="Genomic_DNA"/>
</dbReference>
<accession>A0A841FE44</accession>
<dbReference type="PANTHER" id="PTHR34512:SF30">
    <property type="entry name" value="OUTER MEMBRANE PROTEIN ASSEMBLY FACTOR BAMB"/>
    <property type="match status" value="1"/>
</dbReference>
<sequence length="476" mass="50742">MPESHIDLDVREPDAETPGRRRPLIFAAVGLLLAGSVACGLARRPPEEPETAHLVEAAPLWTAAVDEALGEPHVASFSEETVLVTAQRGLVAYDRATGAVKWQRRLEELIASPYDGELNRDAAARVATVVGDAVVLDAQWALEAGCSDYLVLDLATGAVRFALKPGDDAQWFQGRVTSGGIVSVDCDRDVCVTSAHDLADGSVRWALTHAAGTQMAWPARYPAWEHHAPGGRIQPDVAAVGDEPSYLLFVDPERTAHVEAVDIATGELAGEWTTDVDTASNYVVVGGAVLDARPGRVRRIDPVDGGELWRIDTFREDSLLSTDGVLLAGGKLLDSAEDGTRTRWIDLADGTAGPAYAAEHPVVLRSGVGVVSDAAGVTGVDLLTGTTLWHTAVRPGPWETFRERDAFADDDTLVLVGRLGAEQRATRWIYTVDLATGHVRGFGGATAVGHDGGQALTSSFPWERPTEYTVRLVEVG</sequence>
<dbReference type="Proteomes" id="UP000548476">
    <property type="component" value="Unassembled WGS sequence"/>
</dbReference>
<dbReference type="InterPro" id="IPR011047">
    <property type="entry name" value="Quinoprotein_ADH-like_sf"/>
</dbReference>
<dbReference type="AlphaFoldDB" id="A0A841FE44"/>
<evidence type="ECO:0000313" key="3">
    <source>
        <dbReference type="Proteomes" id="UP000548476"/>
    </source>
</evidence>
<dbReference type="SUPFAM" id="SSF50998">
    <property type="entry name" value="Quinoprotein alcohol dehydrogenase-like"/>
    <property type="match status" value="1"/>
</dbReference>
<evidence type="ECO:0000259" key="1">
    <source>
        <dbReference type="Pfam" id="PF13360"/>
    </source>
</evidence>
<dbReference type="InterPro" id="IPR002372">
    <property type="entry name" value="PQQ_rpt_dom"/>
</dbReference>
<name>A0A841FE44_9ACTN</name>
<dbReference type="RefSeq" id="WP_184787383.1">
    <property type="nucleotide sequence ID" value="NZ_BONT01000088.1"/>
</dbReference>
<proteinExistence type="predicted"/>
<dbReference type="Gene3D" id="2.130.10.10">
    <property type="entry name" value="YVTN repeat-like/Quinoprotein amine dehydrogenase"/>
    <property type="match status" value="1"/>
</dbReference>
<feature type="domain" description="Pyrrolo-quinoline quinone repeat" evidence="1">
    <location>
        <begin position="59"/>
        <end position="212"/>
    </location>
</feature>
<dbReference type="InterPro" id="IPR015943">
    <property type="entry name" value="WD40/YVTN_repeat-like_dom_sf"/>
</dbReference>
<evidence type="ECO:0000313" key="2">
    <source>
        <dbReference type="EMBL" id="MBB6034536.1"/>
    </source>
</evidence>
<comment type="caution">
    <text evidence="2">The sequence shown here is derived from an EMBL/GenBank/DDBJ whole genome shotgun (WGS) entry which is preliminary data.</text>
</comment>
<dbReference type="Pfam" id="PF13360">
    <property type="entry name" value="PQQ_2"/>
    <property type="match status" value="1"/>
</dbReference>
<reference evidence="2 3" key="1">
    <citation type="submission" date="2020-08" db="EMBL/GenBank/DDBJ databases">
        <title>Genomic Encyclopedia of Type Strains, Phase IV (KMG-IV): sequencing the most valuable type-strain genomes for metagenomic binning, comparative biology and taxonomic classification.</title>
        <authorList>
            <person name="Goeker M."/>
        </authorList>
    </citation>
    <scope>NUCLEOTIDE SEQUENCE [LARGE SCALE GENOMIC DNA]</scope>
    <source>
        <strain evidence="2 3">YIM 65646</strain>
    </source>
</reference>
<keyword evidence="3" id="KW-1185">Reference proteome</keyword>
<gene>
    <name evidence="2" type="ORF">HNR73_002386</name>
</gene>